<gene>
    <name evidence="2" type="primary">mobB</name>
    <name evidence="2" type="ORF">GCE9029_00701</name>
</gene>
<reference evidence="3" key="1">
    <citation type="submission" date="2016-02" db="EMBL/GenBank/DDBJ databases">
        <authorList>
            <person name="Rodrigo-Torres Lidia"/>
            <person name="Arahal R.David."/>
        </authorList>
    </citation>
    <scope>NUCLEOTIDE SEQUENCE [LARGE SCALE GENOMIC DNA]</scope>
    <source>
        <strain evidence="3">CECT 9029</strain>
    </source>
</reference>
<dbReference type="PANTHER" id="PTHR40072">
    <property type="entry name" value="MOLYBDOPTERIN-GUANINE DINUCLEOTIDE BIOSYNTHESIS ADAPTER PROTEIN-RELATED"/>
    <property type="match status" value="1"/>
</dbReference>
<dbReference type="Proteomes" id="UP000071641">
    <property type="component" value="Unassembled WGS sequence"/>
</dbReference>
<name>A0A128EUG3_9GAMM</name>
<feature type="domain" description="Molybdopterin-guanine dinucleotide biosynthesis protein B (MobB)" evidence="1">
    <location>
        <begin position="11"/>
        <end position="147"/>
    </location>
</feature>
<dbReference type="STRING" id="1796497.GCE9029_00701"/>
<keyword evidence="3" id="KW-1185">Reference proteome</keyword>
<dbReference type="NCBIfam" id="TIGR00176">
    <property type="entry name" value="mobB"/>
    <property type="match status" value="1"/>
</dbReference>
<organism evidence="2 3">
    <name type="scientific">Grimontia celer</name>
    <dbReference type="NCBI Taxonomy" id="1796497"/>
    <lineage>
        <taxon>Bacteria</taxon>
        <taxon>Pseudomonadati</taxon>
        <taxon>Pseudomonadota</taxon>
        <taxon>Gammaproteobacteria</taxon>
        <taxon>Vibrionales</taxon>
        <taxon>Vibrionaceae</taxon>
        <taxon>Grimontia</taxon>
    </lineage>
</organism>
<protein>
    <submittedName>
        <fullName evidence="2">Molybdopterin-guanine dinucleotide biosynthesis adapter protein</fullName>
    </submittedName>
</protein>
<evidence type="ECO:0000259" key="1">
    <source>
        <dbReference type="Pfam" id="PF03205"/>
    </source>
</evidence>
<dbReference type="GO" id="GO:0005525">
    <property type="term" value="F:GTP binding"/>
    <property type="evidence" value="ECO:0007669"/>
    <property type="project" value="InterPro"/>
</dbReference>
<evidence type="ECO:0000313" key="2">
    <source>
        <dbReference type="EMBL" id="CZF78217.1"/>
    </source>
</evidence>
<dbReference type="Pfam" id="PF03205">
    <property type="entry name" value="MobB"/>
    <property type="match status" value="1"/>
</dbReference>
<dbReference type="InterPro" id="IPR004435">
    <property type="entry name" value="MobB_dom"/>
</dbReference>
<proteinExistence type="predicted"/>
<dbReference type="PANTHER" id="PTHR40072:SF1">
    <property type="entry name" value="MOLYBDOPTERIN-GUANINE DINUCLEOTIDE BIOSYNTHESIS ADAPTER PROTEIN"/>
    <property type="match status" value="1"/>
</dbReference>
<evidence type="ECO:0000313" key="3">
    <source>
        <dbReference type="Proteomes" id="UP000071641"/>
    </source>
</evidence>
<dbReference type="EMBL" id="FIZX01000001">
    <property type="protein sequence ID" value="CZF78217.1"/>
    <property type="molecule type" value="Genomic_DNA"/>
</dbReference>
<accession>A0A128EUG3</accession>
<dbReference type="InterPro" id="IPR052539">
    <property type="entry name" value="MGD_biosynthesis_adapter"/>
</dbReference>
<dbReference type="SUPFAM" id="SSF52540">
    <property type="entry name" value="P-loop containing nucleoside triphosphate hydrolases"/>
    <property type="match status" value="1"/>
</dbReference>
<dbReference type="Gene3D" id="3.40.50.300">
    <property type="entry name" value="P-loop containing nucleotide triphosphate hydrolases"/>
    <property type="match status" value="1"/>
</dbReference>
<dbReference type="OrthoDB" id="9804758at2"/>
<dbReference type="AlphaFoldDB" id="A0A128EUG3"/>
<dbReference type="CDD" id="cd03116">
    <property type="entry name" value="MobB"/>
    <property type="match status" value="1"/>
</dbReference>
<dbReference type="InterPro" id="IPR027417">
    <property type="entry name" value="P-loop_NTPase"/>
</dbReference>
<dbReference type="GO" id="GO:0006777">
    <property type="term" value="P:Mo-molybdopterin cofactor biosynthetic process"/>
    <property type="evidence" value="ECO:0007669"/>
    <property type="project" value="InterPro"/>
</dbReference>
<sequence>MTSQSNILTPVLGFAGFSGSGKTTLLEAVIPHLRASGLRVGLLKHSHHNIEPDKPTKDSYRLRYAGSDQLLLATSKRHMLFFEYHDDEEREPELRECLVQLDHSRLDIVLVEGFRDDTLTKIEVHRPSYGKPTLFTCDQHIIAVAYDQKPDAFDTFKLPSLDLNQPSDIAEFIKHWLTNAPESEKFLAYDSEL</sequence>
<dbReference type="RefSeq" id="WP_062661046.1">
    <property type="nucleotide sequence ID" value="NZ_FIZX01000001.1"/>
</dbReference>